<keyword evidence="1" id="KW-0175">Coiled coil</keyword>
<dbReference type="EMBL" id="BAABIL010000529">
    <property type="protein sequence ID" value="GAA4991525.1"/>
    <property type="molecule type" value="Genomic_DNA"/>
</dbReference>
<name>A0ABP9I8D1_9ACTN</name>
<feature type="coiled-coil region" evidence="1">
    <location>
        <begin position="8"/>
        <end position="35"/>
    </location>
</feature>
<proteinExistence type="predicted"/>
<keyword evidence="3" id="KW-1185">Reference proteome</keyword>
<dbReference type="RefSeq" id="WP_345713524.1">
    <property type="nucleotide sequence ID" value="NZ_BAABIL010000529.1"/>
</dbReference>
<evidence type="ECO:0000256" key="1">
    <source>
        <dbReference type="SAM" id="Coils"/>
    </source>
</evidence>
<gene>
    <name evidence="2" type="ORF">GCM10023225_30150</name>
</gene>
<protein>
    <submittedName>
        <fullName evidence="2">Uncharacterized protein</fullName>
    </submittedName>
</protein>
<evidence type="ECO:0000313" key="3">
    <source>
        <dbReference type="Proteomes" id="UP001501195"/>
    </source>
</evidence>
<dbReference type="Proteomes" id="UP001501195">
    <property type="component" value="Unassembled WGS sequence"/>
</dbReference>
<evidence type="ECO:0000313" key="2">
    <source>
        <dbReference type="EMBL" id="GAA4991525.1"/>
    </source>
</evidence>
<sequence length="129" mass="14564">MGRWWRRKAGADDEQVLLRQEVERLTQENMRLRLEQQRPRNLSAVAEQLRAVVARSGEDTAEVGFLEARDEAYHVMAQTEATRRAILGVLDDLVVSAGQLQRQLTSGLPLAEVDRRVVERRTASSAAGR</sequence>
<comment type="caution">
    <text evidence="2">The sequence shown here is derived from an EMBL/GenBank/DDBJ whole genome shotgun (WGS) entry which is preliminary data.</text>
</comment>
<accession>A0ABP9I8D1</accession>
<reference evidence="3" key="1">
    <citation type="journal article" date="2019" name="Int. J. Syst. Evol. Microbiol.">
        <title>The Global Catalogue of Microorganisms (GCM) 10K type strain sequencing project: providing services to taxonomists for standard genome sequencing and annotation.</title>
        <authorList>
            <consortium name="The Broad Institute Genomics Platform"/>
            <consortium name="The Broad Institute Genome Sequencing Center for Infectious Disease"/>
            <person name="Wu L."/>
            <person name="Ma J."/>
        </authorList>
    </citation>
    <scope>NUCLEOTIDE SEQUENCE [LARGE SCALE GENOMIC DNA]</scope>
    <source>
        <strain evidence="3">JCM 18126</strain>
    </source>
</reference>
<organism evidence="2 3">
    <name type="scientific">Kineococcus glutinatus</name>
    <dbReference type="NCBI Taxonomy" id="1070872"/>
    <lineage>
        <taxon>Bacteria</taxon>
        <taxon>Bacillati</taxon>
        <taxon>Actinomycetota</taxon>
        <taxon>Actinomycetes</taxon>
        <taxon>Kineosporiales</taxon>
        <taxon>Kineosporiaceae</taxon>
        <taxon>Kineococcus</taxon>
    </lineage>
</organism>